<dbReference type="AlphaFoldDB" id="A0A1M6BCX5"/>
<organism evidence="1 2">
    <name type="scientific">Lutispora thermophila DSM 19022</name>
    <dbReference type="NCBI Taxonomy" id="1122184"/>
    <lineage>
        <taxon>Bacteria</taxon>
        <taxon>Bacillati</taxon>
        <taxon>Bacillota</taxon>
        <taxon>Clostridia</taxon>
        <taxon>Lutisporales</taxon>
        <taxon>Lutisporaceae</taxon>
        <taxon>Lutispora</taxon>
    </lineage>
</organism>
<dbReference type="Proteomes" id="UP000184442">
    <property type="component" value="Unassembled WGS sequence"/>
</dbReference>
<keyword evidence="2" id="KW-1185">Reference proteome</keyword>
<evidence type="ECO:0000313" key="1">
    <source>
        <dbReference type="EMBL" id="SHI46546.1"/>
    </source>
</evidence>
<gene>
    <name evidence="1" type="ORF">SAMN02745176_00397</name>
</gene>
<evidence type="ECO:0000313" key="2">
    <source>
        <dbReference type="Proteomes" id="UP000184442"/>
    </source>
</evidence>
<dbReference type="STRING" id="1122184.SAMN02745176_00397"/>
<sequence>MVLYELKFSYFIVAKLVYEYDVCRIEDLSKQKDELTGRNVISDIQKERYGYLEMIMKDKTSLIDVNIKFDC</sequence>
<protein>
    <submittedName>
        <fullName evidence="1">Uncharacterized protein</fullName>
    </submittedName>
</protein>
<proteinExistence type="predicted"/>
<reference evidence="1 2" key="1">
    <citation type="submission" date="2016-11" db="EMBL/GenBank/DDBJ databases">
        <authorList>
            <person name="Jaros S."/>
            <person name="Januszkiewicz K."/>
            <person name="Wedrychowicz H."/>
        </authorList>
    </citation>
    <scope>NUCLEOTIDE SEQUENCE [LARGE SCALE GENOMIC DNA]</scope>
    <source>
        <strain evidence="1 2">DSM 19022</strain>
    </source>
</reference>
<name>A0A1M6BCX5_9FIRM</name>
<accession>A0A1M6BCX5</accession>
<dbReference type="EMBL" id="FQZS01000003">
    <property type="protein sequence ID" value="SHI46546.1"/>
    <property type="molecule type" value="Genomic_DNA"/>
</dbReference>